<evidence type="ECO:0000259" key="3">
    <source>
        <dbReference type="PROSITE" id="PS50103"/>
    </source>
</evidence>
<reference evidence="4 5" key="1">
    <citation type="journal article" date="2016" name="Mol. Biol. Evol.">
        <title>Comparative Genomics of Early-Diverging Mushroom-Forming Fungi Provides Insights into the Origins of Lignocellulose Decay Capabilities.</title>
        <authorList>
            <person name="Nagy L.G."/>
            <person name="Riley R."/>
            <person name="Tritt A."/>
            <person name="Adam C."/>
            <person name="Daum C."/>
            <person name="Floudas D."/>
            <person name="Sun H."/>
            <person name="Yadav J.S."/>
            <person name="Pangilinan J."/>
            <person name="Larsson K.H."/>
            <person name="Matsuura K."/>
            <person name="Barry K."/>
            <person name="Labutti K."/>
            <person name="Kuo R."/>
            <person name="Ohm R.A."/>
            <person name="Bhattacharya S.S."/>
            <person name="Shirouzu T."/>
            <person name="Yoshinaga Y."/>
            <person name="Martin F.M."/>
            <person name="Grigoriev I.V."/>
            <person name="Hibbett D.S."/>
        </authorList>
    </citation>
    <scope>NUCLEOTIDE SEQUENCE [LARGE SCALE GENOMIC DNA]</scope>
    <source>
        <strain evidence="4 5">HHB12029</strain>
    </source>
</reference>
<feature type="zinc finger region" description="C3H1-type" evidence="1">
    <location>
        <begin position="379"/>
        <end position="405"/>
    </location>
</feature>
<evidence type="ECO:0000256" key="2">
    <source>
        <dbReference type="SAM" id="MobiDB-lite"/>
    </source>
</evidence>
<keyword evidence="1" id="KW-0863">Zinc-finger</keyword>
<dbReference type="EMBL" id="KV426406">
    <property type="protein sequence ID" value="KZV81237.1"/>
    <property type="molecule type" value="Genomic_DNA"/>
</dbReference>
<name>A0A165BU07_EXIGL</name>
<dbReference type="InterPro" id="IPR000571">
    <property type="entry name" value="Znf_CCCH"/>
</dbReference>
<feature type="region of interest" description="Disordered" evidence="2">
    <location>
        <begin position="88"/>
        <end position="142"/>
    </location>
</feature>
<gene>
    <name evidence="4" type="ORF">EXIGLDRAFT_704081</name>
</gene>
<dbReference type="STRING" id="1314781.A0A165BU07"/>
<feature type="compositionally biased region" description="Acidic residues" evidence="2">
    <location>
        <begin position="132"/>
        <end position="142"/>
    </location>
</feature>
<keyword evidence="1" id="KW-0862">Zinc</keyword>
<dbReference type="InParanoid" id="A0A165BU07"/>
<dbReference type="AlphaFoldDB" id="A0A165BU07"/>
<protein>
    <recommendedName>
        <fullName evidence="3">C3H1-type domain-containing protein</fullName>
    </recommendedName>
</protein>
<evidence type="ECO:0000313" key="5">
    <source>
        <dbReference type="Proteomes" id="UP000077266"/>
    </source>
</evidence>
<dbReference type="PROSITE" id="PS50103">
    <property type="entry name" value="ZF_C3H1"/>
    <property type="match status" value="1"/>
</dbReference>
<evidence type="ECO:0000313" key="4">
    <source>
        <dbReference type="EMBL" id="KZV81237.1"/>
    </source>
</evidence>
<keyword evidence="1" id="KW-0479">Metal-binding</keyword>
<feature type="compositionally biased region" description="Low complexity" evidence="2">
    <location>
        <begin position="8"/>
        <end position="26"/>
    </location>
</feature>
<organism evidence="4 5">
    <name type="scientific">Exidia glandulosa HHB12029</name>
    <dbReference type="NCBI Taxonomy" id="1314781"/>
    <lineage>
        <taxon>Eukaryota</taxon>
        <taxon>Fungi</taxon>
        <taxon>Dikarya</taxon>
        <taxon>Basidiomycota</taxon>
        <taxon>Agaricomycotina</taxon>
        <taxon>Agaricomycetes</taxon>
        <taxon>Auriculariales</taxon>
        <taxon>Exidiaceae</taxon>
        <taxon>Exidia</taxon>
    </lineage>
</organism>
<dbReference type="Proteomes" id="UP000077266">
    <property type="component" value="Unassembled WGS sequence"/>
</dbReference>
<proteinExistence type="predicted"/>
<dbReference type="OrthoDB" id="2355984at2759"/>
<dbReference type="GO" id="GO:0008270">
    <property type="term" value="F:zinc ion binding"/>
    <property type="evidence" value="ECO:0007669"/>
    <property type="project" value="UniProtKB-KW"/>
</dbReference>
<feature type="domain" description="C3H1-type" evidence="3">
    <location>
        <begin position="379"/>
        <end position="405"/>
    </location>
</feature>
<evidence type="ECO:0000256" key="1">
    <source>
        <dbReference type="PROSITE-ProRule" id="PRU00723"/>
    </source>
</evidence>
<sequence>MADPAENGQQQSPQVPAPQGQQPGPQKVIADPAVVQEVVKACTAAVTEYRQGKISKAEASLRCLGNLTKAKISPAAEHFGPYLEQLDERDRDKERAAAATAKSAPPPASGGGGGNIPPPAAAPPRKRAHSPDEDDSDSDADVDADVGEHVAKRRYDPSRAGFAAAPSLNFLPPHVRKTLELRDNYLSDLKAAVRHLRCDGRAPPLPPTLWSTILADEFLDFDKLVSKRFSRFGSDEATHDLGNGISIKLPSVQATRSVSDEGDWDHAYSDYKAAVVHAYPHRNAELESYGVYVRSLFRSTHKYEHQRVISADAAVRAEVANDDGLSFFDTVKLRPVFDRWLSPYGAESLSSRLNSIATHVPSPPSTSSSRAVAATRRARVSSEICERFNEGRCTHQFCRHHHSCEVCGSNLHGKVNHPADSAGEGSTPHA</sequence>
<keyword evidence="5" id="KW-1185">Reference proteome</keyword>
<accession>A0A165BU07</accession>
<feature type="region of interest" description="Disordered" evidence="2">
    <location>
        <begin position="1"/>
        <end position="29"/>
    </location>
</feature>